<dbReference type="PANTHER" id="PTHR42756:SF1">
    <property type="entry name" value="TRANSCRIPTIONAL REPRESSOR OF EMRAB OPERON"/>
    <property type="match status" value="1"/>
</dbReference>
<dbReference type="Pfam" id="PF12802">
    <property type="entry name" value="MarR_2"/>
    <property type="match status" value="1"/>
</dbReference>
<evidence type="ECO:0000256" key="1">
    <source>
        <dbReference type="ARBA" id="ARBA00023015"/>
    </source>
</evidence>
<keyword evidence="6" id="KW-1185">Reference proteome</keyword>
<dbReference type="AlphaFoldDB" id="A0A2K8U2I1"/>
<evidence type="ECO:0000313" key="5">
    <source>
        <dbReference type="EMBL" id="AUB79790.1"/>
    </source>
</evidence>
<dbReference type="SMART" id="SM00347">
    <property type="entry name" value="HTH_MARR"/>
    <property type="match status" value="1"/>
</dbReference>
<evidence type="ECO:0000256" key="2">
    <source>
        <dbReference type="ARBA" id="ARBA00023125"/>
    </source>
</evidence>
<dbReference type="GO" id="GO:0003677">
    <property type="term" value="F:DNA binding"/>
    <property type="evidence" value="ECO:0007669"/>
    <property type="project" value="UniProtKB-KW"/>
</dbReference>
<feature type="domain" description="HTH marR-type" evidence="4">
    <location>
        <begin position="9"/>
        <end position="138"/>
    </location>
</feature>
<evidence type="ECO:0000259" key="4">
    <source>
        <dbReference type="PROSITE" id="PS50995"/>
    </source>
</evidence>
<dbReference type="PROSITE" id="PS50995">
    <property type="entry name" value="HTH_MARR_2"/>
    <property type="match status" value="1"/>
</dbReference>
<keyword evidence="3" id="KW-0804">Transcription</keyword>
<dbReference type="PANTHER" id="PTHR42756">
    <property type="entry name" value="TRANSCRIPTIONAL REGULATOR, MARR"/>
    <property type="match status" value="1"/>
</dbReference>
<dbReference type="InterPro" id="IPR036390">
    <property type="entry name" value="WH_DNA-bd_sf"/>
</dbReference>
<dbReference type="SUPFAM" id="SSF46785">
    <property type="entry name" value="Winged helix' DNA-binding domain"/>
    <property type="match status" value="1"/>
</dbReference>
<dbReference type="GO" id="GO:0003700">
    <property type="term" value="F:DNA-binding transcription factor activity"/>
    <property type="evidence" value="ECO:0007669"/>
    <property type="project" value="InterPro"/>
</dbReference>
<proteinExistence type="predicted"/>
<accession>A0A2K8U2I1</accession>
<dbReference type="Gene3D" id="1.10.10.10">
    <property type="entry name" value="Winged helix-like DNA-binding domain superfamily/Winged helix DNA-binding domain"/>
    <property type="match status" value="1"/>
</dbReference>
<dbReference type="InterPro" id="IPR036388">
    <property type="entry name" value="WH-like_DNA-bd_sf"/>
</dbReference>
<sequence length="154" mass="16663">MGFNKDDSAGYLANHLARLFARELQLRIKPLGLSTGTFPALLVLWEGDGLTQRELIEHLDIEQPTMANTLARMERDGLIERRKDPADARAQRIWLTAAARALEGLATAAAEAVNKKALAGLAPAERAIFLGLIRRVIAGLQVEPTATRGQDGAA</sequence>
<dbReference type="OrthoDB" id="32523at2"/>
<evidence type="ECO:0000313" key="6">
    <source>
        <dbReference type="Proteomes" id="UP000232638"/>
    </source>
</evidence>
<organism evidence="5 6">
    <name type="scientific">Candidatus Thiodictyon syntrophicum</name>
    <dbReference type="NCBI Taxonomy" id="1166950"/>
    <lineage>
        <taxon>Bacteria</taxon>
        <taxon>Pseudomonadati</taxon>
        <taxon>Pseudomonadota</taxon>
        <taxon>Gammaproteobacteria</taxon>
        <taxon>Chromatiales</taxon>
        <taxon>Chromatiaceae</taxon>
        <taxon>Thiodictyon</taxon>
    </lineage>
</organism>
<protein>
    <submittedName>
        <fullName evidence="5">MarR family transcriptional regulator</fullName>
    </submittedName>
</protein>
<evidence type="ECO:0000256" key="3">
    <source>
        <dbReference type="ARBA" id="ARBA00023163"/>
    </source>
</evidence>
<dbReference type="KEGG" id="tsy:THSYN_01650"/>
<dbReference type="Proteomes" id="UP000232638">
    <property type="component" value="Chromosome"/>
</dbReference>
<dbReference type="PRINTS" id="PR00598">
    <property type="entry name" value="HTHMARR"/>
</dbReference>
<dbReference type="InterPro" id="IPR000835">
    <property type="entry name" value="HTH_MarR-typ"/>
</dbReference>
<keyword evidence="2" id="KW-0238">DNA-binding</keyword>
<gene>
    <name evidence="5" type="ORF">THSYN_01650</name>
</gene>
<keyword evidence="1" id="KW-0805">Transcription regulation</keyword>
<dbReference type="EMBL" id="CP020370">
    <property type="protein sequence ID" value="AUB79790.1"/>
    <property type="molecule type" value="Genomic_DNA"/>
</dbReference>
<reference evidence="5 6" key="1">
    <citation type="submission" date="2017-03" db="EMBL/GenBank/DDBJ databases">
        <title>Complete genome sequence of Candidatus 'Thiodictyon syntrophicum' sp. nov. strain Cad16T, a photolithoautotroph purple sulfur bacterium isolated from an alpine meromictic lake.</title>
        <authorList>
            <person name="Luedin S.M."/>
            <person name="Pothier J.F."/>
            <person name="Danza F."/>
            <person name="Storelli N."/>
            <person name="Wittwer M."/>
            <person name="Tonolla M."/>
        </authorList>
    </citation>
    <scope>NUCLEOTIDE SEQUENCE [LARGE SCALE GENOMIC DNA]</scope>
    <source>
        <strain evidence="5 6">Cad16T</strain>
    </source>
</reference>
<name>A0A2K8U2I1_9GAMM</name>